<accession>A0A6L5X7Z7</accession>
<dbReference type="AlphaFoldDB" id="A0A6L5X7Z7"/>
<reference evidence="1 2" key="1">
    <citation type="submission" date="2019-08" db="EMBL/GenBank/DDBJ databases">
        <title>In-depth cultivation of the pig gut microbiome towards novel bacterial diversity and tailored functional studies.</title>
        <authorList>
            <person name="Wylensek D."/>
            <person name="Hitch T.C.A."/>
            <person name="Clavel T."/>
        </authorList>
    </citation>
    <scope>NUCLEOTIDE SEQUENCE [LARGE SCALE GENOMIC DNA]</scope>
    <source>
        <strain evidence="1 2">Oil+RF-744-WCA-WT-11</strain>
    </source>
</reference>
<dbReference type="RefSeq" id="WP_154524483.1">
    <property type="nucleotide sequence ID" value="NZ_VULZ01000005.1"/>
</dbReference>
<dbReference type="EMBL" id="VULZ01000005">
    <property type="protein sequence ID" value="MSS14542.1"/>
    <property type="molecule type" value="Genomic_DNA"/>
</dbReference>
<evidence type="ECO:0000313" key="1">
    <source>
        <dbReference type="EMBL" id="MSS14542.1"/>
    </source>
</evidence>
<sequence>MTVQERIQMIRILDLITKQPETARKIGVSGHMKICSTATKNGRTEEYAKNFYGLGNAANPR</sequence>
<name>A0A6L5X7Z7_9FIRM</name>
<comment type="caution">
    <text evidence="1">The sequence shown here is derived from an EMBL/GenBank/DDBJ whole genome shotgun (WGS) entry which is preliminary data.</text>
</comment>
<organism evidence="1 2">
    <name type="scientific">Porcincola intestinalis</name>
    <dbReference type="NCBI Taxonomy" id="2606632"/>
    <lineage>
        <taxon>Bacteria</taxon>
        <taxon>Bacillati</taxon>
        <taxon>Bacillota</taxon>
        <taxon>Clostridia</taxon>
        <taxon>Lachnospirales</taxon>
        <taxon>Lachnospiraceae</taxon>
        <taxon>Porcincola</taxon>
    </lineage>
</organism>
<evidence type="ECO:0000313" key="2">
    <source>
        <dbReference type="Proteomes" id="UP000481852"/>
    </source>
</evidence>
<proteinExistence type="predicted"/>
<keyword evidence="2" id="KW-1185">Reference proteome</keyword>
<gene>
    <name evidence="1" type="ORF">FYJ35_05735</name>
</gene>
<dbReference type="Proteomes" id="UP000481852">
    <property type="component" value="Unassembled WGS sequence"/>
</dbReference>
<protein>
    <submittedName>
        <fullName evidence="1">Uncharacterized protein</fullName>
    </submittedName>
</protein>